<feature type="transmembrane region" description="Helical" evidence="1">
    <location>
        <begin position="184"/>
        <end position="206"/>
    </location>
</feature>
<keyword evidence="1" id="KW-0472">Membrane</keyword>
<proteinExistence type="predicted"/>
<protein>
    <submittedName>
        <fullName evidence="3">DUF4396 domain-containing protein</fullName>
    </submittedName>
</protein>
<feature type="transmembrane region" description="Helical" evidence="1">
    <location>
        <begin position="12"/>
        <end position="34"/>
    </location>
</feature>
<keyword evidence="4" id="KW-1185">Reference proteome</keyword>
<evidence type="ECO:0000313" key="4">
    <source>
        <dbReference type="Proteomes" id="UP000434582"/>
    </source>
</evidence>
<comment type="caution">
    <text evidence="3">The sequence shown here is derived from an EMBL/GenBank/DDBJ whole genome shotgun (WGS) entry which is preliminary data.</text>
</comment>
<keyword evidence="1" id="KW-1133">Transmembrane helix</keyword>
<dbReference type="AlphaFoldDB" id="A0A7X2D312"/>
<dbReference type="Pfam" id="PF14342">
    <property type="entry name" value="DUF4396"/>
    <property type="match status" value="1"/>
</dbReference>
<feature type="domain" description="DUF4396" evidence="2">
    <location>
        <begin position="81"/>
        <end position="211"/>
    </location>
</feature>
<sequence>MDAIRSALVPVLNHPATLSVWVALNALCVVWLLYDLRTRNPQTHGLMRWVWILTVSYSGPIGLAVYYWSGRAQIARDSLSRRAFRSVSHCYAGCGIGEIAGVIIAAGILALGTLAVGAVSFALAYVAGFALTIGPLMAAGETFPVALKDTLVSETISITVMEVVAISVDIWLAGGAGMSEPLFWTGLLVSLSAGLLAAWPANVLLIHFGIKEGMGHPGEAHAH</sequence>
<feature type="transmembrane region" description="Helical" evidence="1">
    <location>
        <begin position="46"/>
        <end position="69"/>
    </location>
</feature>
<evidence type="ECO:0000313" key="3">
    <source>
        <dbReference type="EMBL" id="MQX36306.1"/>
    </source>
</evidence>
<dbReference type="RefSeq" id="WP_153342672.1">
    <property type="nucleotide sequence ID" value="NZ_WIVE01000016.1"/>
</dbReference>
<dbReference type="InterPro" id="IPR025509">
    <property type="entry name" value="DUF4396"/>
</dbReference>
<evidence type="ECO:0000259" key="2">
    <source>
        <dbReference type="Pfam" id="PF14342"/>
    </source>
</evidence>
<dbReference type="Proteomes" id="UP000434582">
    <property type="component" value="Unassembled WGS sequence"/>
</dbReference>
<dbReference type="EMBL" id="WIVE01000016">
    <property type="protein sequence ID" value="MQX36306.1"/>
    <property type="molecule type" value="Genomic_DNA"/>
</dbReference>
<accession>A0A7X2D312</accession>
<feature type="transmembrane region" description="Helical" evidence="1">
    <location>
        <begin position="151"/>
        <end position="172"/>
    </location>
</feature>
<reference evidence="3 4" key="1">
    <citation type="submission" date="2019-10" db="EMBL/GenBank/DDBJ databases">
        <title>Draft whole-genome sequence of the purple nonsulfur photosynthetic bacterium Roseospira navarrensis DSM 15114.</title>
        <authorList>
            <person name="Kyndt J.A."/>
            <person name="Meyer T.E."/>
        </authorList>
    </citation>
    <scope>NUCLEOTIDE SEQUENCE [LARGE SCALE GENOMIC DNA]</scope>
    <source>
        <strain evidence="3 4">DSM 15114</strain>
    </source>
</reference>
<keyword evidence="1" id="KW-0812">Transmembrane</keyword>
<organism evidence="3 4">
    <name type="scientific">Roseospira navarrensis</name>
    <dbReference type="NCBI Taxonomy" id="140058"/>
    <lineage>
        <taxon>Bacteria</taxon>
        <taxon>Pseudomonadati</taxon>
        <taxon>Pseudomonadota</taxon>
        <taxon>Alphaproteobacteria</taxon>
        <taxon>Rhodospirillales</taxon>
        <taxon>Rhodospirillaceae</taxon>
        <taxon>Roseospira</taxon>
    </lineage>
</organism>
<feature type="transmembrane region" description="Helical" evidence="1">
    <location>
        <begin position="118"/>
        <end position="139"/>
    </location>
</feature>
<gene>
    <name evidence="3" type="ORF">GHC57_07215</name>
</gene>
<evidence type="ECO:0000256" key="1">
    <source>
        <dbReference type="SAM" id="Phobius"/>
    </source>
</evidence>
<feature type="transmembrane region" description="Helical" evidence="1">
    <location>
        <begin position="90"/>
        <end position="112"/>
    </location>
</feature>
<name>A0A7X2D312_9PROT</name>
<dbReference type="OrthoDB" id="1495425at2"/>